<protein>
    <submittedName>
        <fullName evidence="1">Uncharacterized protein</fullName>
    </submittedName>
</protein>
<dbReference type="Gene3D" id="3.10.129.10">
    <property type="entry name" value="Hotdog Thioesterase"/>
    <property type="match status" value="1"/>
</dbReference>
<dbReference type="Proteomes" id="UP001143981">
    <property type="component" value="Unassembled WGS sequence"/>
</dbReference>
<gene>
    <name evidence="1" type="ORF">LPJ61_000017</name>
</gene>
<dbReference type="SUPFAM" id="SSF54637">
    <property type="entry name" value="Thioesterase/thiol ester dehydrase-isomerase"/>
    <property type="match status" value="1"/>
</dbReference>
<dbReference type="GO" id="GO:0019171">
    <property type="term" value="F:(3R)-hydroxyacyl-[acyl-carrier-protein] dehydratase activity"/>
    <property type="evidence" value="ECO:0007669"/>
    <property type="project" value="TreeGrafter"/>
</dbReference>
<dbReference type="PANTHER" id="PTHR28152:SF1">
    <property type="entry name" value="HYDROXYACYL-THIOESTER DEHYDRATASE TYPE 2, MITOCHONDRIAL"/>
    <property type="match status" value="1"/>
</dbReference>
<reference evidence="1" key="1">
    <citation type="submission" date="2022-07" db="EMBL/GenBank/DDBJ databases">
        <title>Phylogenomic reconstructions and comparative analyses of Kickxellomycotina fungi.</title>
        <authorList>
            <person name="Reynolds N.K."/>
            <person name="Stajich J.E."/>
            <person name="Barry K."/>
            <person name="Grigoriev I.V."/>
            <person name="Crous P."/>
            <person name="Smith M.E."/>
        </authorList>
    </citation>
    <scope>NUCLEOTIDE SEQUENCE</scope>
    <source>
        <strain evidence="1">BCRC 34381</strain>
    </source>
</reference>
<dbReference type="PANTHER" id="PTHR28152">
    <property type="entry name" value="HYDROXYACYL-THIOESTER DEHYDRATASE TYPE 2, MITOCHONDRIAL"/>
    <property type="match status" value="1"/>
</dbReference>
<name>A0A9W8D0U5_9FUNG</name>
<dbReference type="EMBL" id="JANBOI010000001">
    <property type="protein sequence ID" value="KAJ1736233.1"/>
    <property type="molecule type" value="Genomic_DNA"/>
</dbReference>
<dbReference type="GO" id="GO:0005739">
    <property type="term" value="C:mitochondrion"/>
    <property type="evidence" value="ECO:0007669"/>
    <property type="project" value="TreeGrafter"/>
</dbReference>
<evidence type="ECO:0000313" key="2">
    <source>
        <dbReference type="Proteomes" id="UP001143981"/>
    </source>
</evidence>
<proteinExistence type="predicted"/>
<accession>A0A9W8D0U5</accession>
<dbReference type="InterPro" id="IPR029069">
    <property type="entry name" value="HotDog_dom_sf"/>
</dbReference>
<sequence length="348" mass="37878">MAAALGRRTLGPLGAGASRALSATACPADRPRELAAVRRWADSATGQRSVLWDRMDARQATLLDQTIRPHLPASYPRLPRDDLVGDVARGTPLPPAAHLVYFPSPVDEPRLSADGYLAEEAPPAPFCQRVWAGGLMEFSPGNPLRVDDPASQTKSVRDVVVKERPGADPLVLVKLAIEMHNGRGLSVVENRDLAYMKPVDLQRKVVRHNRQPDFCHELTPTEILLFRYSALSWNSHRIHYDAPYARDVEHHPGLLVHGPLTCTLLLQLLQAHMPPGMTLGSFGYRAVSPLYCQHKLTLNGRWMQGVPDGAGDPAARQCELWAATNEGGVAMKGVATVCPAMPGGGMTQ</sequence>
<organism evidence="1 2">
    <name type="scientific">Coemansia biformis</name>
    <dbReference type="NCBI Taxonomy" id="1286918"/>
    <lineage>
        <taxon>Eukaryota</taxon>
        <taxon>Fungi</taxon>
        <taxon>Fungi incertae sedis</taxon>
        <taxon>Zoopagomycota</taxon>
        <taxon>Kickxellomycotina</taxon>
        <taxon>Kickxellomycetes</taxon>
        <taxon>Kickxellales</taxon>
        <taxon>Kickxellaceae</taxon>
        <taxon>Coemansia</taxon>
    </lineage>
</organism>
<dbReference type="InterPro" id="IPR052741">
    <property type="entry name" value="Mitochondrial_HTD2"/>
</dbReference>
<keyword evidence="2" id="KW-1185">Reference proteome</keyword>
<comment type="caution">
    <text evidence="1">The sequence shown here is derived from an EMBL/GenBank/DDBJ whole genome shotgun (WGS) entry which is preliminary data.</text>
</comment>
<evidence type="ECO:0000313" key="1">
    <source>
        <dbReference type="EMBL" id="KAJ1736233.1"/>
    </source>
</evidence>
<dbReference type="OrthoDB" id="3257538at2759"/>
<dbReference type="AlphaFoldDB" id="A0A9W8D0U5"/>